<gene>
    <name evidence="1" type="ORF">SEA_APPLECLOUD_44</name>
</gene>
<organism evidence="1 2">
    <name type="scientific">Rhodococcus phage AppleCloud</name>
    <dbReference type="NCBI Taxonomy" id="2015827"/>
    <lineage>
        <taxon>Viruses</taxon>
        <taxon>Duplodnaviria</taxon>
        <taxon>Heunggongvirae</taxon>
        <taxon>Uroviricota</taxon>
        <taxon>Caudoviricetes</taxon>
        <taxon>Rerduovirus</taxon>
        <taxon>Rhodococcus virus Hiro</taxon>
    </lineage>
</organism>
<dbReference type="Proteomes" id="UP000224105">
    <property type="component" value="Segment"/>
</dbReference>
<evidence type="ECO:0000313" key="1">
    <source>
        <dbReference type="EMBL" id="AST15210.1"/>
    </source>
</evidence>
<sequence>MVEEGDKVRILENNIGTPEGLIGTVTKRLGAVGYTRISVPLHGDWLYVSTEFERLVPREGDEVRILENVVDAPVGEIGVVEEDHARYPVVRVGDRSYAMSYAEIEAVE</sequence>
<proteinExistence type="predicted"/>
<name>A0A223FZL8_9CAUD</name>
<dbReference type="EMBL" id="MF324903">
    <property type="protein sequence ID" value="AST15210.1"/>
    <property type="molecule type" value="Genomic_DNA"/>
</dbReference>
<evidence type="ECO:0000313" key="2">
    <source>
        <dbReference type="Proteomes" id="UP000224105"/>
    </source>
</evidence>
<protein>
    <submittedName>
        <fullName evidence="1">Uncharacterized protein</fullName>
    </submittedName>
</protein>
<accession>A0A223FZL8</accession>
<reference evidence="2" key="1">
    <citation type="submission" date="2017-06" db="EMBL/GenBank/DDBJ databases">
        <authorList>
            <person name="Kim H.J."/>
            <person name="Triplett B.A."/>
        </authorList>
    </citation>
    <scope>NUCLEOTIDE SEQUENCE [LARGE SCALE GENOMIC DNA]</scope>
</reference>